<dbReference type="AlphaFoldDB" id="A0A0F3ILN9"/>
<protein>
    <submittedName>
        <fullName evidence="1">Uncharacterized protein</fullName>
    </submittedName>
</protein>
<proteinExistence type="predicted"/>
<comment type="caution">
    <text evidence="1">The sequence shown here is derived from an EMBL/GenBank/DDBJ whole genome shotgun (WGS) entry which is preliminary data.</text>
</comment>
<name>A0A0F3ILN9_9GAMM</name>
<accession>A0A0F3ILN9</accession>
<dbReference type="Proteomes" id="UP000033684">
    <property type="component" value="Unassembled WGS sequence"/>
</dbReference>
<evidence type="ECO:0000313" key="2">
    <source>
        <dbReference type="Proteomes" id="UP000033684"/>
    </source>
</evidence>
<dbReference type="RefSeq" id="WP_045779261.1">
    <property type="nucleotide sequence ID" value="NZ_LAJX01000107.1"/>
</dbReference>
<evidence type="ECO:0000313" key="1">
    <source>
        <dbReference type="EMBL" id="KJV06479.1"/>
    </source>
</evidence>
<reference evidence="2" key="1">
    <citation type="submission" date="2015-03" db="EMBL/GenBank/DDBJ databases">
        <title>Draft genome sequence of a novel methanotroph (Sn10-6) isolated from flooded ricefield rhizosphere in India.</title>
        <authorList>
            <person name="Pandit P.S."/>
            <person name="Pore S.D."/>
            <person name="Arora P."/>
            <person name="Kapse N.G."/>
            <person name="Dhakephalkar P.K."/>
            <person name="Rahalkar M.C."/>
        </authorList>
    </citation>
    <scope>NUCLEOTIDE SEQUENCE [LARGE SCALE GENOMIC DNA]</scope>
    <source>
        <strain evidence="2">Sn10-6</strain>
    </source>
</reference>
<gene>
    <name evidence="1" type="ORF">VZ94_10935</name>
</gene>
<reference evidence="1 2" key="2">
    <citation type="journal article" date="2016" name="Microb. Ecol.">
        <title>Genome Characteristics of a Novel Type I Methanotroph (Sn10-6) Isolated from a Flooded Indian Rice Field.</title>
        <authorList>
            <person name="Rahalkar M.C."/>
            <person name="Pandit P.S."/>
            <person name="Dhakephalkar P.K."/>
            <person name="Pore S."/>
            <person name="Arora P."/>
            <person name="Kapse N."/>
        </authorList>
    </citation>
    <scope>NUCLEOTIDE SEQUENCE [LARGE SCALE GENOMIC DNA]</scope>
    <source>
        <strain evidence="1 2">Sn10-6</strain>
    </source>
</reference>
<keyword evidence="2" id="KW-1185">Reference proteome</keyword>
<organism evidence="1 2">
    <name type="scientific">Methylocucumis oryzae</name>
    <dbReference type="NCBI Taxonomy" id="1632867"/>
    <lineage>
        <taxon>Bacteria</taxon>
        <taxon>Pseudomonadati</taxon>
        <taxon>Pseudomonadota</taxon>
        <taxon>Gammaproteobacteria</taxon>
        <taxon>Methylococcales</taxon>
        <taxon>Methylococcaceae</taxon>
        <taxon>Methylocucumis</taxon>
    </lineage>
</organism>
<dbReference type="EMBL" id="LAJX01000107">
    <property type="protein sequence ID" value="KJV06479.1"/>
    <property type="molecule type" value="Genomic_DNA"/>
</dbReference>
<sequence length="74" mass="9300">MENFNRYWQWWLHELDQLLPNWFKTVFYPYRQQQLFVRFENFQAHIFSLNNGAETKIGQFFLHKEGNRQLKALF</sequence>